<feature type="compositionally biased region" description="Low complexity" evidence="2">
    <location>
        <begin position="338"/>
        <end position="351"/>
    </location>
</feature>
<name>A0A8J3RHS0_9ACTN</name>
<accession>A0A8J3RHS0</accession>
<comment type="caution">
    <text evidence="3">The sequence shown here is derived from an EMBL/GenBank/DDBJ whole genome shotgun (WGS) entry which is preliminary data.</text>
</comment>
<feature type="compositionally biased region" description="Basic and acidic residues" evidence="2">
    <location>
        <begin position="299"/>
        <end position="313"/>
    </location>
</feature>
<gene>
    <name evidence="3" type="ORF">Plo01_30450</name>
</gene>
<evidence type="ECO:0000313" key="4">
    <source>
        <dbReference type="Proteomes" id="UP000616724"/>
    </source>
</evidence>
<evidence type="ECO:0000256" key="1">
    <source>
        <dbReference type="ARBA" id="ARBA00006479"/>
    </source>
</evidence>
<dbReference type="RefSeq" id="WP_239316395.1">
    <property type="nucleotide sequence ID" value="NZ_BOOH01000021.1"/>
</dbReference>
<feature type="region of interest" description="Disordered" evidence="2">
    <location>
        <begin position="283"/>
        <end position="364"/>
    </location>
</feature>
<dbReference type="Gene3D" id="1.10.10.10">
    <property type="entry name" value="Winged helix-like DNA-binding domain superfamily/Winged helix DNA-binding domain"/>
    <property type="match status" value="1"/>
</dbReference>
<reference evidence="3 4" key="1">
    <citation type="submission" date="2021-01" db="EMBL/GenBank/DDBJ databases">
        <title>Whole genome shotgun sequence of Planobispora longispora NBRC 13918.</title>
        <authorList>
            <person name="Komaki H."/>
            <person name="Tamura T."/>
        </authorList>
    </citation>
    <scope>NUCLEOTIDE SEQUENCE [LARGE SCALE GENOMIC DNA]</scope>
    <source>
        <strain evidence="3 4">NBRC 13918</strain>
    </source>
</reference>
<dbReference type="AlphaFoldDB" id="A0A8J3RHS0"/>
<evidence type="ECO:0000313" key="3">
    <source>
        <dbReference type="EMBL" id="GIH76616.1"/>
    </source>
</evidence>
<dbReference type="PANTHER" id="PTHR18964:SF149">
    <property type="entry name" value="BIFUNCTIONAL UDP-N-ACETYLGLUCOSAMINE 2-EPIMERASE_N-ACETYLMANNOSAMINE KINASE"/>
    <property type="match status" value="1"/>
</dbReference>
<dbReference type="SUPFAM" id="SSF53067">
    <property type="entry name" value="Actin-like ATPase domain"/>
    <property type="match status" value="1"/>
</dbReference>
<dbReference type="Proteomes" id="UP000616724">
    <property type="component" value="Unassembled WGS sequence"/>
</dbReference>
<dbReference type="SUPFAM" id="SSF46785">
    <property type="entry name" value="Winged helix' DNA-binding domain"/>
    <property type="match status" value="1"/>
</dbReference>
<proteinExistence type="inferred from homology"/>
<organism evidence="3 4">
    <name type="scientific">Planobispora longispora</name>
    <dbReference type="NCBI Taxonomy" id="28887"/>
    <lineage>
        <taxon>Bacteria</taxon>
        <taxon>Bacillati</taxon>
        <taxon>Actinomycetota</taxon>
        <taxon>Actinomycetes</taxon>
        <taxon>Streptosporangiales</taxon>
        <taxon>Streptosporangiaceae</taxon>
        <taxon>Planobispora</taxon>
    </lineage>
</organism>
<dbReference type="PANTHER" id="PTHR18964">
    <property type="entry name" value="ROK (REPRESSOR, ORF, KINASE) FAMILY"/>
    <property type="match status" value="1"/>
</dbReference>
<sequence length="480" mass="49407">MRAGPSQEEIRRHNLGALLRHVHLSGPTSRAELTNRMGLNRSTIMALTADLTAAGLVREELPRETRRAGRPSLVVRPESARVYVFAFDVGVDRLVAARVGLGGTILDRRETVRRRGPFSLDDVVGPLAAFARQMHRKTRPDTVCVGIAAAFSGGVDRGDGVVRFGPNMGSVDVPFGEELARRLGLGLPVSVGNDANLGALAEHTRGVGVGCRDLIYLHGDVGIGGGVIVNGALLGGHRGFGGEVGHMVVNPGGRPCGCGSLGCLEAEVGERALLEAAGRFGAFAPQPRDGSQPWAGAAFRDDERSGGDARLADGGRPADPADGARSGETAPPGDAARPGDGSPVPAGSSPPAGSPPPADSGGALVGRDAVRAVVDAADRGDIVAQAALSRVGDWLGLGVANLVNIFNPEMVVFGGMLREVYLGAAAQVRSRLATDALSPAREHLRLRTSALGDDATLVGAAELAFTKVLADPLEVLARGS</sequence>
<dbReference type="InterPro" id="IPR036390">
    <property type="entry name" value="WH_DNA-bd_sf"/>
</dbReference>
<protein>
    <recommendedName>
        <fullName evidence="5">ROK family transcriptional regulator</fullName>
    </recommendedName>
</protein>
<comment type="similarity">
    <text evidence="1">Belongs to the ROK (NagC/XylR) family.</text>
</comment>
<dbReference type="Gene3D" id="3.30.420.40">
    <property type="match status" value="3"/>
</dbReference>
<keyword evidence="4" id="KW-1185">Reference proteome</keyword>
<evidence type="ECO:0000256" key="2">
    <source>
        <dbReference type="SAM" id="MobiDB-lite"/>
    </source>
</evidence>
<dbReference type="InterPro" id="IPR036388">
    <property type="entry name" value="WH-like_DNA-bd_sf"/>
</dbReference>
<dbReference type="InterPro" id="IPR000600">
    <property type="entry name" value="ROK"/>
</dbReference>
<dbReference type="InterPro" id="IPR043129">
    <property type="entry name" value="ATPase_NBD"/>
</dbReference>
<evidence type="ECO:0008006" key="5">
    <source>
        <dbReference type="Google" id="ProtNLM"/>
    </source>
</evidence>
<dbReference type="EMBL" id="BOOH01000021">
    <property type="protein sequence ID" value="GIH76616.1"/>
    <property type="molecule type" value="Genomic_DNA"/>
</dbReference>
<dbReference type="Pfam" id="PF00480">
    <property type="entry name" value="ROK"/>
    <property type="match status" value="2"/>
</dbReference>